<dbReference type="Proteomes" id="UP001256400">
    <property type="component" value="Chromosome"/>
</dbReference>
<dbReference type="KEGG" id="asol:BEN76_13095"/>
<proteinExistence type="predicted"/>
<dbReference type="RefSeq" id="WP_004933535.1">
    <property type="nucleotide sequence ID" value="NZ_BBNM01000017.1"/>
</dbReference>
<evidence type="ECO:0000313" key="3">
    <source>
        <dbReference type="Proteomes" id="UP000185674"/>
    </source>
</evidence>
<accession>A0A1P8EL18</accession>
<dbReference type="eggNOG" id="ENOG5031RRY">
    <property type="taxonomic scope" value="Bacteria"/>
</dbReference>
<name>A0A1P8EL18_9GAMM</name>
<dbReference type="GeneID" id="67512657"/>
<sequence>MGFDQQHLNWLITFLFNTSPDSIEQQDYHLAHYYLDKLDIAENYQLFSMVLARLPQRAKLFFLEESYKGKQQMIREVVDVRCPF</sequence>
<dbReference type="EMBL" id="CP016896">
    <property type="protein sequence ID" value="APV36897.1"/>
    <property type="molecule type" value="Genomic_DNA"/>
</dbReference>
<dbReference type="Proteomes" id="UP000185674">
    <property type="component" value="Chromosome"/>
</dbReference>
<reference evidence="2" key="2">
    <citation type="submission" date="2023-09" db="EMBL/GenBank/DDBJ databases">
        <title>Acinetobacter soli.</title>
        <authorList>
            <person name="Kim B."/>
            <person name="Kim D."/>
            <person name="Park D."/>
        </authorList>
    </citation>
    <scope>NUCLEOTIDE SEQUENCE</scope>
    <source>
        <strain evidence="2">2023.05</strain>
    </source>
</reference>
<evidence type="ECO:0000313" key="1">
    <source>
        <dbReference type="EMBL" id="APV36897.1"/>
    </source>
</evidence>
<organism evidence="1 3">
    <name type="scientific">Acinetobacter soli</name>
    <dbReference type="NCBI Taxonomy" id="487316"/>
    <lineage>
        <taxon>Bacteria</taxon>
        <taxon>Pseudomonadati</taxon>
        <taxon>Pseudomonadota</taxon>
        <taxon>Gammaproteobacteria</taxon>
        <taxon>Moraxellales</taxon>
        <taxon>Moraxellaceae</taxon>
        <taxon>Acinetobacter</taxon>
    </lineage>
</organism>
<evidence type="ECO:0000313" key="2">
    <source>
        <dbReference type="EMBL" id="WND06392.1"/>
    </source>
</evidence>
<dbReference type="AlphaFoldDB" id="A0A1P8EL18"/>
<protein>
    <submittedName>
        <fullName evidence="1">Uncharacterized protein</fullName>
    </submittedName>
</protein>
<dbReference type="EMBL" id="CP134206">
    <property type="protein sequence ID" value="WND06392.1"/>
    <property type="molecule type" value="Genomic_DNA"/>
</dbReference>
<reference evidence="1 3" key="1">
    <citation type="submission" date="2016-08" db="EMBL/GenBank/DDBJ databases">
        <title>Complete genome sequence of Acinetobacter baylyi strain GFJ2.</title>
        <authorList>
            <person name="Tabata M."/>
            <person name="Kuboki S."/>
            <person name="Gibu N."/>
            <person name="Kinouchi Y."/>
            <person name="Vangnai A."/>
            <person name="Kasai D."/>
            <person name="Fukuda M."/>
        </authorList>
    </citation>
    <scope>NUCLEOTIDE SEQUENCE [LARGE SCALE GENOMIC DNA]</scope>
    <source>
        <strain evidence="1 3">GFJ2</strain>
    </source>
</reference>
<gene>
    <name evidence="1" type="ORF">BEN76_13095</name>
    <name evidence="2" type="ORF">RHP80_04380</name>
</gene>